<dbReference type="AlphaFoldDB" id="A0A1P6C0V7"/>
<organism evidence="1">
    <name type="scientific">Brugia malayi</name>
    <name type="common">Filarial nematode worm</name>
    <dbReference type="NCBI Taxonomy" id="6279"/>
    <lineage>
        <taxon>Eukaryota</taxon>
        <taxon>Metazoa</taxon>
        <taxon>Ecdysozoa</taxon>
        <taxon>Nematoda</taxon>
        <taxon>Chromadorea</taxon>
        <taxon>Rhabditida</taxon>
        <taxon>Spirurina</taxon>
        <taxon>Spiruromorpha</taxon>
        <taxon>Filarioidea</taxon>
        <taxon>Onchocercidae</taxon>
        <taxon>Brugia</taxon>
    </lineage>
</organism>
<evidence type="ECO:0000313" key="2">
    <source>
        <dbReference type="EMBL" id="VIO90021.1"/>
    </source>
</evidence>
<evidence type="ECO:0000313" key="1">
    <source>
        <dbReference type="EMBL" id="CDQ01334.1"/>
    </source>
</evidence>
<protein>
    <submittedName>
        <fullName evidence="1">Bm4344, isoform c</fullName>
    </submittedName>
</protein>
<accession>A0A4E9F7X0</accession>
<dbReference type="OrthoDB" id="5977625at2759"/>
<accession>A0A1P6C0V7</accession>
<gene>
    <name evidence="1" type="primary">Bm4344</name>
    <name evidence="2" type="synonym">Bma-mrpl-40</name>
    <name evidence="2" type="ORF">BM_BM4344</name>
    <name evidence="1" type="ORF">BM_Bm4344</name>
</gene>
<reference evidence="1" key="2">
    <citation type="submission" date="2012-12" db="EMBL/GenBank/DDBJ databases">
        <authorList>
            <consortium name="WormBase Consortium"/>
            <person name="Ghedin E."/>
            <person name="Paulini M."/>
        </authorList>
    </citation>
    <scope>NUCLEOTIDE SEQUENCE</scope>
    <source>
        <strain evidence="1">FR3</strain>
    </source>
</reference>
<sequence>MRRLIEPSYGALISVSASHLHFSAVQLSSPFVKAQKKMDPEIAKLREERKS</sequence>
<reference evidence="1" key="1">
    <citation type="journal article" date="2007" name="Science">
        <title>Draft genome of the filarial nematode parasite Brugia malayi.</title>
        <authorList>
            <person name="Ghedin E."/>
            <person name="Wang S."/>
            <person name="Spiro D."/>
            <person name="Caler E."/>
            <person name="Zhao Q."/>
            <person name="Crabtree J."/>
            <person name="Allen J.E."/>
            <person name="Delcher A.L."/>
            <person name="Guiliano D.B."/>
            <person name="Miranda-Saavedra D."/>
            <person name="Angiuoli S.V."/>
            <person name="Creasy T."/>
            <person name="Amedeo P."/>
            <person name="Haas B."/>
            <person name="El-Sayed N.M."/>
            <person name="Wortman J.R."/>
            <person name="Feldblyum T."/>
            <person name="Tallon L."/>
            <person name="Schatz M."/>
            <person name="Shumway M."/>
            <person name="Koo H."/>
            <person name="Salzberg S.L."/>
            <person name="Schobel S."/>
            <person name="Pertea M."/>
            <person name="Pop M."/>
            <person name="White O."/>
            <person name="Barton G.J."/>
            <person name="Carlow C.K."/>
            <person name="Crawford M.J."/>
            <person name="Daub J."/>
            <person name="Dimmic M.W."/>
            <person name="Estes C.F."/>
            <person name="Foster J.M."/>
            <person name="Ganatra M."/>
            <person name="Gregory W.F."/>
            <person name="Johnson N.M."/>
            <person name="Jin J."/>
            <person name="Komuniecki R."/>
            <person name="Korf I."/>
            <person name="Kumar S."/>
            <person name="Laney S."/>
            <person name="Li B.W."/>
            <person name="Li W."/>
            <person name="Lindblom T.H."/>
            <person name="Lustigman S."/>
            <person name="Ma D."/>
            <person name="Maina C.V."/>
            <person name="Martin D.M."/>
            <person name="McCarter J.P."/>
            <person name="McReynolds L."/>
            <person name="Mitreva M."/>
            <person name="Nutman T.B."/>
            <person name="Parkinson J."/>
            <person name="Peregrin-Alvarez J.M."/>
            <person name="Poole C."/>
            <person name="Ren Q."/>
            <person name="Saunders L."/>
            <person name="Sluder A.E."/>
            <person name="Smith K."/>
            <person name="Stanke M."/>
            <person name="Unnasch T.R."/>
            <person name="Ware J."/>
            <person name="Wei A.D."/>
            <person name="Weil G."/>
            <person name="Williams D.J."/>
            <person name="Zhang Y."/>
            <person name="Williams S.A."/>
            <person name="Fraser-Liggett C."/>
            <person name="Slatko B."/>
            <person name="Blaxter M.L."/>
            <person name="Scott A.L."/>
        </authorList>
    </citation>
    <scope>NUCLEOTIDE SEQUENCE</scope>
    <source>
        <strain evidence="1">FR3</strain>
    </source>
</reference>
<name>A0A1P6C0V7_BRUMA</name>
<proteinExistence type="predicted"/>
<dbReference type="EMBL" id="CAAKNF010000192">
    <property type="protein sequence ID" value="VIO90021.1"/>
    <property type="molecule type" value="Genomic_DNA"/>
</dbReference>
<reference evidence="2" key="3">
    <citation type="submission" date="2019-04" db="EMBL/GenBank/DDBJ databases">
        <authorList>
            <person name="Howe K."/>
            <person name="Paulini M."/>
            <person name="Williams G."/>
        </authorList>
    </citation>
    <scope>NUCLEOTIDE SEQUENCE [LARGE SCALE GENOMIC DNA]</scope>
    <source>
        <strain evidence="2">FR3</strain>
    </source>
</reference>
<dbReference type="EMBL" id="LN857022">
    <property type="protein sequence ID" value="CDQ01334.1"/>
    <property type="molecule type" value="Genomic_DNA"/>
</dbReference>